<dbReference type="GO" id="GO:0043107">
    <property type="term" value="P:type IV pilus-dependent motility"/>
    <property type="evidence" value="ECO:0007669"/>
    <property type="project" value="InterPro"/>
</dbReference>
<dbReference type="Gene3D" id="3.30.70.60">
    <property type="match status" value="1"/>
</dbReference>
<dbReference type="OrthoDB" id="2718487at2"/>
<dbReference type="InterPro" id="IPR007445">
    <property type="entry name" value="PilO"/>
</dbReference>
<dbReference type="GO" id="GO:0043683">
    <property type="term" value="P:type IV pilus assembly"/>
    <property type="evidence" value="ECO:0007669"/>
    <property type="project" value="InterPro"/>
</dbReference>
<organism evidence="2 3">
    <name type="scientific">Psychrobacillus glaciei</name>
    <dbReference type="NCBI Taxonomy" id="2283160"/>
    <lineage>
        <taxon>Bacteria</taxon>
        <taxon>Bacillati</taxon>
        <taxon>Bacillota</taxon>
        <taxon>Bacilli</taxon>
        <taxon>Bacillales</taxon>
        <taxon>Bacillaceae</taxon>
        <taxon>Psychrobacillus</taxon>
    </lineage>
</organism>
<dbReference type="Proteomes" id="UP000325517">
    <property type="component" value="Chromosome"/>
</dbReference>
<protein>
    <submittedName>
        <fullName evidence="2">Potassium transporter</fullName>
    </submittedName>
</protein>
<keyword evidence="1" id="KW-1133">Transmembrane helix</keyword>
<dbReference type="KEGG" id="psyo:PB01_12405"/>
<proteinExistence type="predicted"/>
<keyword evidence="3" id="KW-1185">Reference proteome</keyword>
<accession>A0A5J6SNP7</accession>
<dbReference type="EMBL" id="CP031223">
    <property type="protein sequence ID" value="QFF99568.1"/>
    <property type="molecule type" value="Genomic_DNA"/>
</dbReference>
<feature type="transmembrane region" description="Helical" evidence="1">
    <location>
        <begin position="12"/>
        <end position="30"/>
    </location>
</feature>
<dbReference type="AlphaFoldDB" id="A0A5J6SNP7"/>
<dbReference type="Pfam" id="PF04350">
    <property type="entry name" value="PilO"/>
    <property type="match status" value="1"/>
</dbReference>
<evidence type="ECO:0000313" key="2">
    <source>
        <dbReference type="EMBL" id="QFF99568.1"/>
    </source>
</evidence>
<keyword evidence="1" id="KW-0472">Membrane</keyword>
<dbReference type="InterPro" id="IPR014717">
    <property type="entry name" value="Transl_elong_EF1B/ribsomal_bS6"/>
</dbReference>
<dbReference type="RefSeq" id="WP_151700475.1">
    <property type="nucleotide sequence ID" value="NZ_CP031223.1"/>
</dbReference>
<keyword evidence="1" id="KW-0812">Transmembrane</keyword>
<evidence type="ECO:0000313" key="3">
    <source>
        <dbReference type="Proteomes" id="UP000325517"/>
    </source>
</evidence>
<reference evidence="2 3" key="1">
    <citation type="submission" date="2018-07" db="EMBL/GenBank/DDBJ databases">
        <title>Complete genome sequence of Psychrobacillus sp. PB01, isolated from iceberg, and comparative genome analysis of Psychrobacillus strains.</title>
        <authorList>
            <person name="Lee P.C."/>
        </authorList>
    </citation>
    <scope>NUCLEOTIDE SEQUENCE [LARGE SCALE GENOMIC DNA]</scope>
    <source>
        <strain evidence="2 3">PB01</strain>
    </source>
</reference>
<evidence type="ECO:0000256" key="1">
    <source>
        <dbReference type="SAM" id="Phobius"/>
    </source>
</evidence>
<gene>
    <name evidence="2" type="ORF">PB01_12405</name>
</gene>
<sequence length="228" mass="25848">MNDLVSNKKTGFLIIIAFIVVVLGAIYYYFVYPLNEEKNLKEVTVSNVRNEIAVLETQLAAPVVEDDNRENSFAFQKKVPTTRALEELIRSIEQVELISESKIESINFNNYDESVSESTLVPIKTEENAQTDATETTEENTANETPVSPVANIVLPAQLKLITLNISVLTKDYEHLNSFIKELENLERIVRVDQIKFSVPGEEQQTEMDSEETISAEIQLTTFYYDGE</sequence>
<name>A0A5J6SNP7_9BACI</name>